<name>A0AAV5FYY4_ELECO</name>
<dbReference type="Gene3D" id="1.20.1280.50">
    <property type="match status" value="1"/>
</dbReference>
<gene>
    <name evidence="1" type="primary">gb28820</name>
    <name evidence="1" type="ORF">PR202_gb28820</name>
</gene>
<evidence type="ECO:0008006" key="3">
    <source>
        <dbReference type="Google" id="ProtNLM"/>
    </source>
</evidence>
<dbReference type="AlphaFoldDB" id="A0AAV5FYY4"/>
<organism evidence="1 2">
    <name type="scientific">Eleusine coracana subsp. coracana</name>
    <dbReference type="NCBI Taxonomy" id="191504"/>
    <lineage>
        <taxon>Eukaryota</taxon>
        <taxon>Viridiplantae</taxon>
        <taxon>Streptophyta</taxon>
        <taxon>Embryophyta</taxon>
        <taxon>Tracheophyta</taxon>
        <taxon>Spermatophyta</taxon>
        <taxon>Magnoliopsida</taxon>
        <taxon>Liliopsida</taxon>
        <taxon>Poales</taxon>
        <taxon>Poaceae</taxon>
        <taxon>PACMAD clade</taxon>
        <taxon>Chloridoideae</taxon>
        <taxon>Cynodonteae</taxon>
        <taxon>Eleusininae</taxon>
        <taxon>Eleusine</taxon>
    </lineage>
</organism>
<reference evidence="1" key="2">
    <citation type="submission" date="2021-12" db="EMBL/GenBank/DDBJ databases">
        <title>Resequencing data analysis of finger millet.</title>
        <authorList>
            <person name="Hatakeyama M."/>
            <person name="Aluri S."/>
            <person name="Balachadran M.T."/>
            <person name="Sivarajan S.R."/>
            <person name="Poveda L."/>
            <person name="Shimizu-Inatsugi R."/>
            <person name="Schlapbach R."/>
            <person name="Sreeman S.M."/>
            <person name="Shimizu K.K."/>
        </authorList>
    </citation>
    <scope>NUCLEOTIDE SEQUENCE</scope>
</reference>
<sequence>MPSMEEAVYPDWSGLPEDLMANVMRVLDIPHMFSAGTVCTSWYAAYSAVLSFRIPIKDAHLLAMTTTPPHCTAPILGQKRTVKALSSLPLLPPCYLSVLVSWSQLSLTFSLLETATRAPTPGHDPPASCSSACVVTLLPPCSHPSTTRPRHHTALTLPGHVTFSSLASVAAPQGRGEEKRSMGSKVWRRECRIHLAAAKRRHC</sequence>
<protein>
    <recommendedName>
        <fullName evidence="3">F-box domain-containing protein</fullName>
    </recommendedName>
</protein>
<comment type="caution">
    <text evidence="1">The sequence shown here is derived from an EMBL/GenBank/DDBJ whole genome shotgun (WGS) entry which is preliminary data.</text>
</comment>
<evidence type="ECO:0000313" key="2">
    <source>
        <dbReference type="Proteomes" id="UP001054889"/>
    </source>
</evidence>
<dbReference type="InterPro" id="IPR036047">
    <property type="entry name" value="F-box-like_dom_sf"/>
</dbReference>
<proteinExistence type="predicted"/>
<dbReference type="Proteomes" id="UP001054889">
    <property type="component" value="Unassembled WGS sequence"/>
</dbReference>
<dbReference type="EMBL" id="BQKI01000098">
    <property type="protein sequence ID" value="GJN39685.1"/>
    <property type="molecule type" value="Genomic_DNA"/>
</dbReference>
<keyword evidence="2" id="KW-1185">Reference proteome</keyword>
<reference evidence="1" key="1">
    <citation type="journal article" date="2018" name="DNA Res.">
        <title>Multiple hybrid de novo genome assembly of finger millet, an orphan allotetraploid crop.</title>
        <authorList>
            <person name="Hatakeyama M."/>
            <person name="Aluri S."/>
            <person name="Balachadran M.T."/>
            <person name="Sivarajan S.R."/>
            <person name="Patrignani A."/>
            <person name="Gruter S."/>
            <person name="Poveda L."/>
            <person name="Shimizu-Inatsugi R."/>
            <person name="Baeten J."/>
            <person name="Francoijs K.J."/>
            <person name="Nataraja K.N."/>
            <person name="Reddy Y.A.N."/>
            <person name="Phadnis S."/>
            <person name="Ravikumar R.L."/>
            <person name="Schlapbach R."/>
            <person name="Sreeman S.M."/>
            <person name="Shimizu K.K."/>
        </authorList>
    </citation>
    <scope>NUCLEOTIDE SEQUENCE</scope>
</reference>
<evidence type="ECO:0000313" key="1">
    <source>
        <dbReference type="EMBL" id="GJN39685.1"/>
    </source>
</evidence>
<dbReference type="SUPFAM" id="SSF81383">
    <property type="entry name" value="F-box domain"/>
    <property type="match status" value="1"/>
</dbReference>
<accession>A0AAV5FYY4</accession>